<dbReference type="EMBL" id="VOFY01000011">
    <property type="protein sequence ID" value="KAA8588348.1"/>
    <property type="molecule type" value="Genomic_DNA"/>
</dbReference>
<accession>A0A5J5D0S0</accession>
<protein>
    <submittedName>
        <fullName evidence="2">Uncharacterized protein</fullName>
    </submittedName>
</protein>
<dbReference type="Proteomes" id="UP000327493">
    <property type="component" value="Chromosome 11"/>
</dbReference>
<reference evidence="2 3" key="1">
    <citation type="submission" date="2019-08" db="EMBL/GenBank/DDBJ databases">
        <title>A chromosome-level genome assembly, high-density linkage maps, and genome scans reveal the genomic architecture of hybrid incompatibilities underlying speciation via character displacement in darters (Percidae: Etheostominae).</title>
        <authorList>
            <person name="Moran R.L."/>
            <person name="Catchen J.M."/>
            <person name="Fuller R.C."/>
        </authorList>
    </citation>
    <scope>NUCLEOTIDE SEQUENCE [LARGE SCALE GENOMIC DNA]</scope>
    <source>
        <strain evidence="2">EspeVRDwgs_2016</strain>
        <tissue evidence="2">Muscle</tissue>
    </source>
</reference>
<comment type="caution">
    <text evidence="2">The sequence shown here is derived from an EMBL/GenBank/DDBJ whole genome shotgun (WGS) entry which is preliminary data.</text>
</comment>
<feature type="compositionally biased region" description="Basic residues" evidence="1">
    <location>
        <begin position="53"/>
        <end position="67"/>
    </location>
</feature>
<evidence type="ECO:0000313" key="3">
    <source>
        <dbReference type="Proteomes" id="UP000327493"/>
    </source>
</evidence>
<sequence>MRLPDLDRFLSFVEQRDTSVCWSLEICSSSPPCVPNPCPAFRRGGECGSGRHSAGRHLRTGRARNGKRPCAAPRALQAWREPCTP</sequence>
<evidence type="ECO:0000313" key="2">
    <source>
        <dbReference type="EMBL" id="KAA8588348.1"/>
    </source>
</evidence>
<proteinExistence type="predicted"/>
<gene>
    <name evidence="2" type="ORF">FQN60_001542</name>
</gene>
<feature type="region of interest" description="Disordered" evidence="1">
    <location>
        <begin position="48"/>
        <end position="68"/>
    </location>
</feature>
<name>A0A5J5D0S0_9PERO</name>
<dbReference type="AlphaFoldDB" id="A0A5J5D0S0"/>
<keyword evidence="3" id="KW-1185">Reference proteome</keyword>
<evidence type="ECO:0000256" key="1">
    <source>
        <dbReference type="SAM" id="MobiDB-lite"/>
    </source>
</evidence>
<organism evidence="2 3">
    <name type="scientific">Etheostoma spectabile</name>
    <name type="common">orangethroat darter</name>
    <dbReference type="NCBI Taxonomy" id="54343"/>
    <lineage>
        <taxon>Eukaryota</taxon>
        <taxon>Metazoa</taxon>
        <taxon>Chordata</taxon>
        <taxon>Craniata</taxon>
        <taxon>Vertebrata</taxon>
        <taxon>Euteleostomi</taxon>
        <taxon>Actinopterygii</taxon>
        <taxon>Neopterygii</taxon>
        <taxon>Teleostei</taxon>
        <taxon>Neoteleostei</taxon>
        <taxon>Acanthomorphata</taxon>
        <taxon>Eupercaria</taxon>
        <taxon>Perciformes</taxon>
        <taxon>Percoidei</taxon>
        <taxon>Percidae</taxon>
        <taxon>Etheostomatinae</taxon>
        <taxon>Etheostoma</taxon>
    </lineage>
</organism>